<dbReference type="GO" id="GO:0006890">
    <property type="term" value="P:retrograde vesicle-mediated transport, Golgi to endoplasmic reticulum"/>
    <property type="evidence" value="ECO:0007669"/>
    <property type="project" value="UniProtKB-UniRule"/>
</dbReference>
<evidence type="ECO:0000256" key="6">
    <source>
        <dbReference type="ARBA" id="ARBA00022927"/>
    </source>
</evidence>
<sequence length="513" mass="57474">MVVLAAAICTKNGKPLLSRQFSEMTKSRVEGLLSAFPKLIGTGKQHTFIETENIRYVYQPLESLYIVLITNKNSNILEDLETLHLLAKLVPEYANFDEHDISRKAFELVFTFDEVIAMGYKERVNVQQIKTFISMESHEEERARKEEQMREKEAKNEGRRKIKELEKIRAENIVKGGRYAGIGSGSGGYIPVPTNSSERNPSSSPTTGYIPPQPHINTKQAPGKEGMKLSKATNKNSAIAQVLKEERVVEKVEDVAAHLDSSPNQLLPTTPAIPQEGVHITIEEEFMALVENDGTVDTIDIKGGLLVTINDSNISKIKIPTAQGPLARKSFQFNTHPLIDKQLFVESNLLKLKDPSRGFPSTGILKWRCKTTDDSMIPLKVSCWPSPGRDSTTVNMEYESLASFELKNIQIFIPNPSASSPIVNNIDGLYEYNTKEKMVVWKIPMIDDTNRTGSMEFTVKGNSSNFYPLSVFFNATTTMCDISIKDVLYEDSNESIRFSSESTLSVDKYEINN</sequence>
<keyword evidence="8 10" id="KW-0472">Membrane</keyword>
<evidence type="ECO:0000256" key="2">
    <source>
        <dbReference type="ARBA" id="ARBA00011775"/>
    </source>
</evidence>
<feature type="region of interest" description="Disordered" evidence="13">
    <location>
        <begin position="195"/>
        <end position="223"/>
    </location>
</feature>
<protein>
    <recommendedName>
        <fullName evidence="10">Coatomer subunit delta</fullName>
    </recommendedName>
</protein>
<evidence type="ECO:0000256" key="13">
    <source>
        <dbReference type="SAM" id="MobiDB-lite"/>
    </source>
</evidence>
<name>A0A8J4PK72_9MYCE</name>
<evidence type="ECO:0000256" key="7">
    <source>
        <dbReference type="ARBA" id="ARBA00023034"/>
    </source>
</evidence>
<evidence type="ECO:0000256" key="1">
    <source>
        <dbReference type="ARBA" id="ARBA00010516"/>
    </source>
</evidence>
<keyword evidence="4 10" id="KW-0963">Cytoplasm</keyword>
<evidence type="ECO:0000256" key="5">
    <source>
        <dbReference type="ARBA" id="ARBA00022892"/>
    </source>
</evidence>
<evidence type="ECO:0000313" key="15">
    <source>
        <dbReference type="EMBL" id="KAF2068437.1"/>
    </source>
</evidence>
<evidence type="ECO:0000256" key="11">
    <source>
        <dbReference type="RuleBase" id="RU366052"/>
    </source>
</evidence>
<evidence type="ECO:0000256" key="3">
    <source>
        <dbReference type="ARBA" id="ARBA00022448"/>
    </source>
</evidence>
<evidence type="ECO:0000256" key="12">
    <source>
        <dbReference type="SAM" id="Coils"/>
    </source>
</evidence>
<keyword evidence="3 10" id="KW-0813">Transport</keyword>
<dbReference type="Gene3D" id="3.30.450.60">
    <property type="match status" value="1"/>
</dbReference>
<reference evidence="15" key="1">
    <citation type="submission" date="2020-01" db="EMBL/GenBank/DDBJ databases">
        <title>Development of genomics and gene disruption for Polysphondylium violaceum indicates a role for the polyketide synthase stlB in stalk morphogenesis.</title>
        <authorList>
            <person name="Narita B."/>
            <person name="Kawabe Y."/>
            <person name="Kin K."/>
            <person name="Saito T."/>
            <person name="Gibbs R."/>
            <person name="Kuspa A."/>
            <person name="Muzny D."/>
            <person name="Queller D."/>
            <person name="Richards S."/>
            <person name="Strassman J."/>
            <person name="Sucgang R."/>
            <person name="Worley K."/>
            <person name="Schaap P."/>
        </authorList>
    </citation>
    <scope>NUCLEOTIDE SEQUENCE</scope>
    <source>
        <strain evidence="15">QSvi11</strain>
    </source>
</reference>
<feature type="compositionally biased region" description="Polar residues" evidence="13">
    <location>
        <begin position="195"/>
        <end position="207"/>
    </location>
</feature>
<accession>A0A8J4PK72</accession>
<dbReference type="Pfam" id="PF01217">
    <property type="entry name" value="Clat_adaptor_s"/>
    <property type="match status" value="1"/>
</dbReference>
<keyword evidence="5 10" id="KW-0931">ER-Golgi transport</keyword>
<dbReference type="PANTHER" id="PTHR10121">
    <property type="entry name" value="COATOMER SUBUNIT DELTA"/>
    <property type="match status" value="1"/>
</dbReference>
<dbReference type="GO" id="GO:0030126">
    <property type="term" value="C:COPI vesicle coat"/>
    <property type="evidence" value="ECO:0007669"/>
    <property type="project" value="UniProtKB-UniRule"/>
</dbReference>
<dbReference type="InterPro" id="IPR022775">
    <property type="entry name" value="AP_mu_sigma_su"/>
</dbReference>
<dbReference type="GO" id="GO:0006888">
    <property type="term" value="P:endoplasmic reticulum to Golgi vesicle-mediated transport"/>
    <property type="evidence" value="ECO:0007669"/>
    <property type="project" value="TreeGrafter"/>
</dbReference>
<dbReference type="PANTHER" id="PTHR10121:SF0">
    <property type="entry name" value="COATOMER SUBUNIT DELTA"/>
    <property type="match status" value="1"/>
</dbReference>
<feature type="coiled-coil region" evidence="12">
    <location>
        <begin position="135"/>
        <end position="171"/>
    </location>
</feature>
<dbReference type="GO" id="GO:0015031">
    <property type="term" value="P:protein transport"/>
    <property type="evidence" value="ECO:0007669"/>
    <property type="project" value="UniProtKB-KW"/>
</dbReference>
<comment type="function">
    <text evidence="10">The coatomer is a cytosolic protein complex that binds to dilysine motifs and reversibly associates with Golgi non-clathrin-coated vesicles, which further mediate biosynthetic protein transport from the ER, via the Golgi up to the trans Golgi network. Coatomer complex is required for budding from Golgi membranes, and is essential for the retrograde Golgi-to-ER transport of dilysine-tagged proteins.</text>
</comment>
<dbReference type="Proteomes" id="UP000695562">
    <property type="component" value="Unassembled WGS sequence"/>
</dbReference>
<evidence type="ECO:0000259" key="14">
    <source>
        <dbReference type="PROSITE" id="PS51072"/>
    </source>
</evidence>
<comment type="caution">
    <text evidence="15">The sequence shown here is derived from an EMBL/GenBank/DDBJ whole genome shotgun (WGS) entry which is preliminary data.</text>
</comment>
<keyword evidence="16" id="KW-1185">Reference proteome</keyword>
<keyword evidence="12" id="KW-0175">Coiled coil</keyword>
<dbReference type="CDD" id="cd09254">
    <property type="entry name" value="AP_delta-COPI_MHD"/>
    <property type="match status" value="1"/>
</dbReference>
<dbReference type="InterPro" id="IPR027059">
    <property type="entry name" value="Coatomer_dsu"/>
</dbReference>
<evidence type="ECO:0000256" key="10">
    <source>
        <dbReference type="RuleBase" id="RU364018"/>
    </source>
</evidence>
<comment type="subunit">
    <text evidence="2 10">Oligomeric complex that consists of at least the alpha, beta, beta', gamma, delta, epsilon and zeta subunits.</text>
</comment>
<dbReference type="InterPro" id="IPR028565">
    <property type="entry name" value="MHD"/>
</dbReference>
<evidence type="ECO:0000256" key="4">
    <source>
        <dbReference type="ARBA" id="ARBA00022490"/>
    </source>
</evidence>
<organism evidence="15 16">
    <name type="scientific">Polysphondylium violaceum</name>
    <dbReference type="NCBI Taxonomy" id="133409"/>
    <lineage>
        <taxon>Eukaryota</taxon>
        <taxon>Amoebozoa</taxon>
        <taxon>Evosea</taxon>
        <taxon>Eumycetozoa</taxon>
        <taxon>Dictyostelia</taxon>
        <taxon>Dictyosteliales</taxon>
        <taxon>Dictyosteliaceae</taxon>
        <taxon>Polysphondylium</taxon>
    </lineage>
</organism>
<dbReference type="CDD" id="cd14830">
    <property type="entry name" value="Delta_COP_N"/>
    <property type="match status" value="1"/>
</dbReference>
<dbReference type="EMBL" id="AJWJ01000987">
    <property type="protein sequence ID" value="KAF2068437.1"/>
    <property type="molecule type" value="Genomic_DNA"/>
</dbReference>
<comment type="similarity">
    <text evidence="1 10">Belongs to the adaptor complexes medium subunit family. Delta-COP subfamily.</text>
</comment>
<dbReference type="GO" id="GO:0051645">
    <property type="term" value="P:Golgi localization"/>
    <property type="evidence" value="ECO:0007669"/>
    <property type="project" value="TreeGrafter"/>
</dbReference>
<keyword evidence="7 10" id="KW-0333">Golgi apparatus</keyword>
<dbReference type="PROSITE" id="PS51072">
    <property type="entry name" value="MHD"/>
    <property type="match status" value="1"/>
</dbReference>
<dbReference type="GO" id="GO:0000139">
    <property type="term" value="C:Golgi membrane"/>
    <property type="evidence" value="ECO:0007669"/>
    <property type="project" value="UniProtKB-SubCell"/>
</dbReference>
<dbReference type="InterPro" id="IPR011012">
    <property type="entry name" value="Longin-like_dom_sf"/>
</dbReference>
<gene>
    <name evidence="15" type="ORF">CYY_010238</name>
</gene>
<dbReference type="SUPFAM" id="SSF49447">
    <property type="entry name" value="Second domain of Mu2 adaptin subunit (ap50) of ap2 adaptor"/>
    <property type="match status" value="1"/>
</dbReference>
<evidence type="ECO:0000256" key="9">
    <source>
        <dbReference type="ARBA" id="ARBA00023329"/>
    </source>
</evidence>
<keyword evidence="6 10" id="KW-0653">Protein transport</keyword>
<evidence type="ECO:0000313" key="16">
    <source>
        <dbReference type="Proteomes" id="UP000695562"/>
    </source>
</evidence>
<proteinExistence type="inferred from homology"/>
<dbReference type="OrthoDB" id="10266042at2759"/>
<dbReference type="AlphaFoldDB" id="A0A8J4PK72"/>
<dbReference type="Gene3D" id="2.60.40.1170">
    <property type="entry name" value="Mu homology domain, subdomain B"/>
    <property type="match status" value="2"/>
</dbReference>
<dbReference type="FunFam" id="3.30.450.60:FF:000003">
    <property type="entry name" value="Coatomer subunit delta"/>
    <property type="match status" value="1"/>
</dbReference>
<keyword evidence="9 10" id="KW-0968">Cytoplasmic vesicle</keyword>
<dbReference type="InterPro" id="IPR036168">
    <property type="entry name" value="AP2_Mu_C_sf"/>
</dbReference>
<dbReference type="SUPFAM" id="SSF64356">
    <property type="entry name" value="SNARE-like"/>
    <property type="match status" value="1"/>
</dbReference>
<evidence type="ECO:0000256" key="8">
    <source>
        <dbReference type="ARBA" id="ARBA00023136"/>
    </source>
</evidence>
<comment type="subcellular location">
    <subcellularLocation>
        <location evidence="10 11">Cytoplasm</location>
    </subcellularLocation>
    <subcellularLocation>
        <location evidence="10 11">Cytoplasmic vesicle</location>
        <location evidence="10 11">COPI-coated vesicle membrane</location>
        <topology evidence="10 11">Peripheral membrane protein</topology>
        <orientation evidence="10 11">Cytoplasmic side</orientation>
    </subcellularLocation>
    <subcellularLocation>
        <location evidence="10 11">Golgi apparatus membrane</location>
        <topology evidence="10 11">Peripheral membrane protein</topology>
        <orientation evidence="10 11">Cytoplasmic side</orientation>
    </subcellularLocation>
</comment>
<feature type="domain" description="MHD" evidence="14">
    <location>
        <begin position="275"/>
        <end position="512"/>
    </location>
</feature>
<dbReference type="Pfam" id="PF00928">
    <property type="entry name" value="Adap_comp_sub"/>
    <property type="match status" value="1"/>
</dbReference>